<keyword evidence="8" id="KW-1185">Reference proteome</keyword>
<accession>A0AA88N8R7</accession>
<evidence type="ECO:0000256" key="2">
    <source>
        <dbReference type="ARBA" id="ARBA00006726"/>
    </source>
</evidence>
<evidence type="ECO:0000256" key="5">
    <source>
        <dbReference type="ARBA" id="ARBA00023306"/>
    </source>
</evidence>
<comment type="subcellular location">
    <subcellularLocation>
        <location evidence="1">Nucleus</location>
    </subcellularLocation>
</comment>
<evidence type="ECO:0000256" key="1">
    <source>
        <dbReference type="ARBA" id="ARBA00004123"/>
    </source>
</evidence>
<dbReference type="InterPro" id="IPR003175">
    <property type="entry name" value="CDI_dom"/>
</dbReference>
<evidence type="ECO:0000256" key="3">
    <source>
        <dbReference type="ARBA" id="ARBA00023013"/>
    </source>
</evidence>
<dbReference type="EMBL" id="JAUPFM010000004">
    <property type="protein sequence ID" value="KAK2853707.1"/>
    <property type="molecule type" value="Genomic_DNA"/>
</dbReference>
<dbReference type="AlphaFoldDB" id="A0AA88N8R7"/>
<dbReference type="PANTHER" id="PTHR10265">
    <property type="entry name" value="CYCLIN-DEPENDENT KINASE INHIBITOR 1"/>
    <property type="match status" value="1"/>
</dbReference>
<dbReference type="GO" id="GO:0045930">
    <property type="term" value="P:negative regulation of mitotic cell cycle"/>
    <property type="evidence" value="ECO:0007669"/>
    <property type="project" value="TreeGrafter"/>
</dbReference>
<evidence type="ECO:0000313" key="7">
    <source>
        <dbReference type="EMBL" id="KAK2853707.1"/>
    </source>
</evidence>
<comment type="similarity">
    <text evidence="2">Belongs to the CDI family.</text>
</comment>
<gene>
    <name evidence="7" type="ORF">Q5P01_006368</name>
</gene>
<comment type="caution">
    <text evidence="7">The sequence shown here is derived from an EMBL/GenBank/DDBJ whole genome shotgun (WGS) entry which is preliminary data.</text>
</comment>
<reference evidence="7" key="1">
    <citation type="submission" date="2023-07" db="EMBL/GenBank/DDBJ databases">
        <title>Chromosome-level Genome Assembly of Striped Snakehead (Channa striata).</title>
        <authorList>
            <person name="Liu H."/>
        </authorList>
    </citation>
    <scope>NUCLEOTIDE SEQUENCE</scope>
    <source>
        <strain evidence="7">Gz</strain>
        <tissue evidence="7">Muscle</tissue>
    </source>
</reference>
<dbReference type="Gene3D" id="4.10.365.10">
    <property type="entry name" value="p27"/>
    <property type="match status" value="1"/>
</dbReference>
<organism evidence="7 8">
    <name type="scientific">Channa striata</name>
    <name type="common">Snakehead murrel</name>
    <name type="synonym">Ophicephalus striatus</name>
    <dbReference type="NCBI Taxonomy" id="64152"/>
    <lineage>
        <taxon>Eukaryota</taxon>
        <taxon>Metazoa</taxon>
        <taxon>Chordata</taxon>
        <taxon>Craniata</taxon>
        <taxon>Vertebrata</taxon>
        <taxon>Euteleostomi</taxon>
        <taxon>Actinopterygii</taxon>
        <taxon>Neopterygii</taxon>
        <taxon>Teleostei</taxon>
        <taxon>Neoteleostei</taxon>
        <taxon>Acanthomorphata</taxon>
        <taxon>Anabantaria</taxon>
        <taxon>Anabantiformes</taxon>
        <taxon>Channoidei</taxon>
        <taxon>Channidae</taxon>
        <taxon>Channa</taxon>
    </lineage>
</organism>
<dbReference type="Proteomes" id="UP001187415">
    <property type="component" value="Unassembled WGS sequence"/>
</dbReference>
<feature type="domain" description="Cyclin-dependent kinase inhibitor" evidence="6">
    <location>
        <begin position="43"/>
        <end position="91"/>
    </location>
</feature>
<name>A0AA88N8R7_CHASR</name>
<evidence type="ECO:0000313" key="8">
    <source>
        <dbReference type="Proteomes" id="UP001187415"/>
    </source>
</evidence>
<evidence type="ECO:0000256" key="4">
    <source>
        <dbReference type="ARBA" id="ARBA00023242"/>
    </source>
</evidence>
<keyword evidence="4" id="KW-0539">Nucleus</keyword>
<dbReference type="GO" id="GO:0004861">
    <property type="term" value="F:cyclin-dependent protein serine/threonine kinase inhibitor activity"/>
    <property type="evidence" value="ECO:0007669"/>
    <property type="project" value="InterPro"/>
</dbReference>
<protein>
    <recommendedName>
        <fullName evidence="6">Cyclin-dependent kinase inhibitor domain-containing protein</fullName>
    </recommendedName>
</protein>
<keyword evidence="5" id="KW-0131">Cell cycle</keyword>
<proteinExistence type="inferred from homology"/>
<sequence>MKPERFMDGLRGLHLTMDKLHPPPSSSLEPIRSLWRRESVCRSLFGPVDHDQLRRDLTLKLKEITEQDSSRWNFDFQADAPLPGRLQWEEVPGSCAAAFYRESSPLRAGDTGTGERP</sequence>
<dbReference type="PANTHER" id="PTHR10265:SF44">
    <property type="entry name" value="CYCLIN-DEPENDENT KINASE INHIBITOR 1C"/>
    <property type="match status" value="1"/>
</dbReference>
<dbReference type="InterPro" id="IPR044898">
    <property type="entry name" value="CDI_dom_sf"/>
</dbReference>
<evidence type="ECO:0000259" key="6">
    <source>
        <dbReference type="Pfam" id="PF02234"/>
    </source>
</evidence>
<keyword evidence="3" id="KW-0649">Protein kinase inhibitor</keyword>
<dbReference type="Pfam" id="PF02234">
    <property type="entry name" value="CDI"/>
    <property type="match status" value="1"/>
</dbReference>
<dbReference type="GO" id="GO:0005634">
    <property type="term" value="C:nucleus"/>
    <property type="evidence" value="ECO:0007669"/>
    <property type="project" value="UniProtKB-SubCell"/>
</dbReference>